<name>A0A5J4UHG7_9EUKA</name>
<feature type="compositionally biased region" description="Basic and acidic residues" evidence="1">
    <location>
        <begin position="57"/>
        <end position="76"/>
    </location>
</feature>
<reference evidence="2 3" key="1">
    <citation type="submission" date="2019-03" db="EMBL/GenBank/DDBJ databases">
        <title>Single cell metagenomics reveals metabolic interactions within the superorganism composed of flagellate Streblomastix strix and complex community of Bacteroidetes bacteria on its surface.</title>
        <authorList>
            <person name="Treitli S.C."/>
            <person name="Kolisko M."/>
            <person name="Husnik F."/>
            <person name="Keeling P."/>
            <person name="Hampl V."/>
        </authorList>
    </citation>
    <scope>NUCLEOTIDE SEQUENCE [LARGE SCALE GENOMIC DNA]</scope>
    <source>
        <strain evidence="2">ST1C</strain>
    </source>
</reference>
<organism evidence="2 3">
    <name type="scientific">Streblomastix strix</name>
    <dbReference type="NCBI Taxonomy" id="222440"/>
    <lineage>
        <taxon>Eukaryota</taxon>
        <taxon>Metamonada</taxon>
        <taxon>Preaxostyla</taxon>
        <taxon>Oxymonadida</taxon>
        <taxon>Streblomastigidae</taxon>
        <taxon>Streblomastix</taxon>
    </lineage>
</organism>
<feature type="region of interest" description="Disordered" evidence="1">
    <location>
        <begin position="57"/>
        <end position="107"/>
    </location>
</feature>
<dbReference type="Proteomes" id="UP000324800">
    <property type="component" value="Unassembled WGS sequence"/>
</dbReference>
<comment type="caution">
    <text evidence="2">The sequence shown here is derived from an EMBL/GenBank/DDBJ whole genome shotgun (WGS) entry which is preliminary data.</text>
</comment>
<dbReference type="AlphaFoldDB" id="A0A5J4UHG7"/>
<protein>
    <submittedName>
        <fullName evidence="2">Uncharacterized protein</fullName>
    </submittedName>
</protein>
<gene>
    <name evidence="2" type="ORF">EZS28_035102</name>
</gene>
<feature type="compositionally biased region" description="Low complexity" evidence="1">
    <location>
        <begin position="80"/>
        <end position="91"/>
    </location>
</feature>
<accession>A0A5J4UHG7</accession>
<dbReference type="EMBL" id="SNRW01016439">
    <property type="protein sequence ID" value="KAA6369372.1"/>
    <property type="molecule type" value="Genomic_DNA"/>
</dbReference>
<sequence>MRSQRVFWSDAGFSLEQINIPHYLSKEYMSQCPHDKSRRNENFRIYEMEKEYAIESEKRTKRKRLDETILDAETKKKQMNSCNSSSSSNNNQQIQEDWIGKGNTEVP</sequence>
<evidence type="ECO:0000313" key="2">
    <source>
        <dbReference type="EMBL" id="KAA6369372.1"/>
    </source>
</evidence>
<evidence type="ECO:0000313" key="3">
    <source>
        <dbReference type="Proteomes" id="UP000324800"/>
    </source>
</evidence>
<proteinExistence type="predicted"/>
<evidence type="ECO:0000256" key="1">
    <source>
        <dbReference type="SAM" id="MobiDB-lite"/>
    </source>
</evidence>